<dbReference type="Proteomes" id="UP001314263">
    <property type="component" value="Unassembled WGS sequence"/>
</dbReference>
<keyword evidence="2" id="KW-0677">Repeat</keyword>
<dbReference type="SUPFAM" id="SSF117281">
    <property type="entry name" value="Kelch motif"/>
    <property type="match status" value="1"/>
</dbReference>
<dbReference type="AlphaFoldDB" id="A0AAV1I531"/>
<evidence type="ECO:0000313" key="3">
    <source>
        <dbReference type="EMBL" id="CAK0781650.1"/>
    </source>
</evidence>
<keyword evidence="4" id="KW-1185">Reference proteome</keyword>
<name>A0AAV1I531_9CHLO</name>
<accession>A0AAV1I531</accession>
<dbReference type="EMBL" id="CAUYUE010000006">
    <property type="protein sequence ID" value="CAK0781650.1"/>
    <property type="molecule type" value="Genomic_DNA"/>
</dbReference>
<dbReference type="Gene3D" id="2.120.10.80">
    <property type="entry name" value="Kelch-type beta propeller"/>
    <property type="match status" value="1"/>
</dbReference>
<comment type="caution">
    <text evidence="3">The sequence shown here is derived from an EMBL/GenBank/DDBJ whole genome shotgun (WGS) entry which is preliminary data.</text>
</comment>
<proteinExistence type="predicted"/>
<reference evidence="3 4" key="1">
    <citation type="submission" date="2023-10" db="EMBL/GenBank/DDBJ databases">
        <authorList>
            <person name="Maclean D."/>
            <person name="Macfadyen A."/>
        </authorList>
    </citation>
    <scope>NUCLEOTIDE SEQUENCE [LARGE SCALE GENOMIC DNA]</scope>
</reference>
<organism evidence="3 4">
    <name type="scientific">Coccomyxa viridis</name>
    <dbReference type="NCBI Taxonomy" id="1274662"/>
    <lineage>
        <taxon>Eukaryota</taxon>
        <taxon>Viridiplantae</taxon>
        <taxon>Chlorophyta</taxon>
        <taxon>core chlorophytes</taxon>
        <taxon>Trebouxiophyceae</taxon>
        <taxon>Trebouxiophyceae incertae sedis</taxon>
        <taxon>Coccomyxaceae</taxon>
        <taxon>Coccomyxa</taxon>
    </lineage>
</organism>
<dbReference type="InterPro" id="IPR006652">
    <property type="entry name" value="Kelch_1"/>
</dbReference>
<evidence type="ECO:0000256" key="1">
    <source>
        <dbReference type="ARBA" id="ARBA00022441"/>
    </source>
</evidence>
<dbReference type="SMART" id="SM00612">
    <property type="entry name" value="Kelch"/>
    <property type="match status" value="3"/>
</dbReference>
<evidence type="ECO:0000256" key="2">
    <source>
        <dbReference type="ARBA" id="ARBA00022737"/>
    </source>
</evidence>
<evidence type="ECO:0000313" key="4">
    <source>
        <dbReference type="Proteomes" id="UP001314263"/>
    </source>
</evidence>
<dbReference type="PANTHER" id="PTHR46344">
    <property type="entry name" value="OS02G0202900 PROTEIN"/>
    <property type="match status" value="1"/>
</dbReference>
<gene>
    <name evidence="3" type="ORF">CVIRNUC_005436</name>
</gene>
<dbReference type="Pfam" id="PF01344">
    <property type="entry name" value="Kelch_1"/>
    <property type="match status" value="3"/>
</dbReference>
<protein>
    <submittedName>
        <fullName evidence="3">Uncharacterized protein</fullName>
    </submittedName>
</protein>
<sequence>MAERFDPVADRISMCKPMSTPRFALASSVLKGSIICIGGFDGQKHLASSERLDPRAGRWHDIGEMRKPRANFSACSISEHELIAVGGYSGEECVAECEILDMRNGKWRPGSPLTQPRAFGAAVGSGQVYAIGGLGQDVSMYLDTVELYDAQLDAWRELDLCATDPSCFKRAFFAAVARA</sequence>
<dbReference type="PANTHER" id="PTHR46344:SF27">
    <property type="entry name" value="KELCH REPEAT SUPERFAMILY PROTEIN"/>
    <property type="match status" value="1"/>
</dbReference>
<dbReference type="InterPro" id="IPR015915">
    <property type="entry name" value="Kelch-typ_b-propeller"/>
</dbReference>
<keyword evidence="1" id="KW-0880">Kelch repeat</keyword>